<dbReference type="PANTHER" id="PTHR46401">
    <property type="entry name" value="GLYCOSYLTRANSFERASE WBBK-RELATED"/>
    <property type="match status" value="1"/>
</dbReference>
<proteinExistence type="predicted"/>
<feature type="domain" description="Glycosyl transferase family 1" evidence="2">
    <location>
        <begin position="155"/>
        <end position="334"/>
    </location>
</feature>
<evidence type="ECO:0000259" key="2">
    <source>
        <dbReference type="Pfam" id="PF00534"/>
    </source>
</evidence>
<evidence type="ECO:0000313" key="4">
    <source>
        <dbReference type="Proteomes" id="UP001623384"/>
    </source>
</evidence>
<reference evidence="3 4" key="1">
    <citation type="submission" date="2024-03" db="EMBL/GenBank/DDBJ databases">
        <title>Rhodococcus navarretei sp. nov. and Pseudarthrobacter quantumdoti sp. nov., two new species with the ability to biosynthesize Quantum Dots isolated from soil samples at Union Glacier, Antarctica.</title>
        <authorList>
            <person name="Vargas M."/>
        </authorList>
    </citation>
    <scope>NUCLEOTIDE SEQUENCE [LARGE SCALE GENOMIC DNA]</scope>
    <source>
        <strain evidence="3 4">RC-2-3</strain>
    </source>
</reference>
<keyword evidence="3" id="KW-0328">Glycosyltransferase</keyword>
<dbReference type="Gene3D" id="3.40.50.2000">
    <property type="entry name" value="Glycogen Phosphorylase B"/>
    <property type="match status" value="1"/>
</dbReference>
<gene>
    <name evidence="3" type="ORF">WHH00_15355</name>
</gene>
<dbReference type="GO" id="GO:0016757">
    <property type="term" value="F:glycosyltransferase activity"/>
    <property type="evidence" value="ECO:0007669"/>
    <property type="project" value="UniProtKB-KW"/>
</dbReference>
<dbReference type="InterPro" id="IPR001296">
    <property type="entry name" value="Glyco_trans_1"/>
</dbReference>
<keyword evidence="4" id="KW-1185">Reference proteome</keyword>
<organism evidence="3 4">
    <name type="scientific">Pseudarthrobacter quantipunctorum</name>
    <dbReference type="NCBI Taxonomy" id="3128980"/>
    <lineage>
        <taxon>Bacteria</taxon>
        <taxon>Bacillati</taxon>
        <taxon>Actinomycetota</taxon>
        <taxon>Actinomycetes</taxon>
        <taxon>Micrococcales</taxon>
        <taxon>Micrococcaceae</taxon>
        <taxon>Pseudarthrobacter</taxon>
    </lineage>
</organism>
<accession>A0ABZ2R2T3</accession>
<dbReference type="Pfam" id="PF00534">
    <property type="entry name" value="Glycos_transf_1"/>
    <property type="match status" value="1"/>
</dbReference>
<dbReference type="PANTHER" id="PTHR46401:SF2">
    <property type="entry name" value="GLYCOSYLTRANSFERASE WBBK-RELATED"/>
    <property type="match status" value="1"/>
</dbReference>
<dbReference type="Proteomes" id="UP001623384">
    <property type="component" value="Chromosome"/>
</dbReference>
<evidence type="ECO:0000256" key="1">
    <source>
        <dbReference type="ARBA" id="ARBA00022679"/>
    </source>
</evidence>
<dbReference type="SUPFAM" id="SSF53756">
    <property type="entry name" value="UDP-Glycosyltransferase/glycogen phosphorylase"/>
    <property type="match status" value="1"/>
</dbReference>
<evidence type="ECO:0000313" key="3">
    <source>
        <dbReference type="EMBL" id="WXK92437.1"/>
    </source>
</evidence>
<dbReference type="RefSeq" id="WP_406634112.1">
    <property type="nucleotide sequence ID" value="NZ_CP148033.1"/>
</dbReference>
<dbReference type="CDD" id="cd03801">
    <property type="entry name" value="GT4_PimA-like"/>
    <property type="match status" value="1"/>
</dbReference>
<name>A0ABZ2R2T3_9MICC</name>
<dbReference type="EMBL" id="CP148033">
    <property type="protein sequence ID" value="WXK92437.1"/>
    <property type="molecule type" value="Genomic_DNA"/>
</dbReference>
<keyword evidence="1 3" id="KW-0808">Transferase</keyword>
<protein>
    <submittedName>
        <fullName evidence="3">Glycosyltransferase family 4 protein</fullName>
        <ecNumber evidence="3">2.4.-.-</ecNumber>
    </submittedName>
</protein>
<sequence>MDRIRLLVPGNIHHHSGGNIYNARLVEGLKTLGAAVDVLPVDGSWPYASAHARRRLGNLLGAWEQVTEAESENAVTLVDGLVAMGAPDEMEFAAKAGRKTWVLVHMPAPARLELEARSLRAASGVVCTSTWASKVLEERHGLHGLEVALPGTDPAPLAHGSTPPHLLTVAALLPNKDQLLTVSALAMLQDLDWTASLVGSDQADGDYAQRVRAAVSTHGLDGRILFTGELTGEALENEWRRADLSLLVSRAEAFGMVVTESLAHGIPVVVRGGTGAVEALRLGTAGKDDDGGTLPGAKVAFPSDDDPANPAMLAQTLRRWLEDAGTRDDWRARALDARSRLPGWEQPAARVLAVIRQVH</sequence>
<dbReference type="EC" id="2.4.-.-" evidence="3"/>